<dbReference type="GO" id="GO:0008307">
    <property type="term" value="F:structural constituent of muscle"/>
    <property type="evidence" value="ECO:0007669"/>
    <property type="project" value="TreeGrafter"/>
</dbReference>
<dbReference type="SMART" id="SM00409">
    <property type="entry name" value="IG"/>
    <property type="match status" value="1"/>
</dbReference>
<dbReference type="CDD" id="cd00063">
    <property type="entry name" value="FN3"/>
    <property type="match status" value="2"/>
</dbReference>
<dbReference type="SMART" id="SM00060">
    <property type="entry name" value="FN3"/>
    <property type="match status" value="2"/>
</dbReference>
<dbReference type="Pfam" id="PF07679">
    <property type="entry name" value="I-set"/>
    <property type="match status" value="2"/>
</dbReference>
<keyword evidence="1" id="KW-0677">Repeat</keyword>
<dbReference type="GO" id="GO:0048738">
    <property type="term" value="P:cardiac muscle tissue development"/>
    <property type="evidence" value="ECO:0007669"/>
    <property type="project" value="TreeGrafter"/>
</dbReference>
<protein>
    <recommendedName>
        <fullName evidence="3">Fibronectin type-III domain-containing protein</fullName>
    </recommendedName>
</protein>
<dbReference type="Ensembl" id="ENSAPLT00000021585.1">
    <property type="protein sequence ID" value="ENSAPLP00000025992.1"/>
    <property type="gene ID" value="ENSAPLG00000026806.1"/>
</dbReference>
<dbReference type="InterPro" id="IPR013098">
    <property type="entry name" value="Ig_I-set"/>
</dbReference>
<dbReference type="SUPFAM" id="SSF49265">
    <property type="entry name" value="Fibronectin type III"/>
    <property type="match status" value="2"/>
</dbReference>
<proteinExistence type="predicted"/>
<dbReference type="GO" id="GO:0031430">
    <property type="term" value="C:M band"/>
    <property type="evidence" value="ECO:0007669"/>
    <property type="project" value="TreeGrafter"/>
</dbReference>
<keyword evidence="5" id="KW-1185">Reference proteome</keyword>
<dbReference type="PANTHER" id="PTHR14340:SF13">
    <property type="entry name" value="TITIN"/>
    <property type="match status" value="1"/>
</dbReference>
<evidence type="ECO:0000313" key="5">
    <source>
        <dbReference type="Proteomes" id="UP000016666"/>
    </source>
</evidence>
<dbReference type="FunFam" id="2.60.40.10:FF:000002">
    <property type="entry name" value="Titin a"/>
    <property type="match status" value="1"/>
</dbReference>
<feature type="domain" description="Fibronectin type-III" evidence="3">
    <location>
        <begin position="146"/>
        <end position="240"/>
    </location>
</feature>
<dbReference type="InterPro" id="IPR003599">
    <property type="entry name" value="Ig_sub"/>
</dbReference>
<evidence type="ECO:0000259" key="3">
    <source>
        <dbReference type="PROSITE" id="PS50853"/>
    </source>
</evidence>
<reference evidence="4" key="3">
    <citation type="submission" date="2025-09" db="UniProtKB">
        <authorList>
            <consortium name="Ensembl"/>
        </authorList>
    </citation>
    <scope>IDENTIFICATION</scope>
</reference>
<evidence type="ECO:0000256" key="2">
    <source>
        <dbReference type="ARBA" id="ARBA00023319"/>
    </source>
</evidence>
<name>A0A493TJC7_ANAPP</name>
<dbReference type="PROSITE" id="PS50853">
    <property type="entry name" value="FN3"/>
    <property type="match status" value="1"/>
</dbReference>
<dbReference type="PANTHER" id="PTHR14340">
    <property type="entry name" value="MICROFIBRIL-ASSOCIATED GLYCOPROTEIN 3"/>
    <property type="match status" value="1"/>
</dbReference>
<dbReference type="Proteomes" id="UP000016666">
    <property type="component" value="Chromosome 7"/>
</dbReference>
<evidence type="ECO:0000313" key="4">
    <source>
        <dbReference type="Ensembl" id="ENSAPLP00000025992.1"/>
    </source>
</evidence>
<dbReference type="GO" id="GO:0045214">
    <property type="term" value="P:sarcomere organization"/>
    <property type="evidence" value="ECO:0007669"/>
    <property type="project" value="TreeGrafter"/>
</dbReference>
<organism evidence="4 5">
    <name type="scientific">Anas platyrhynchos platyrhynchos</name>
    <name type="common">Northern mallard</name>
    <dbReference type="NCBI Taxonomy" id="8840"/>
    <lineage>
        <taxon>Eukaryota</taxon>
        <taxon>Metazoa</taxon>
        <taxon>Chordata</taxon>
        <taxon>Craniata</taxon>
        <taxon>Vertebrata</taxon>
        <taxon>Euteleostomi</taxon>
        <taxon>Archelosauria</taxon>
        <taxon>Archosauria</taxon>
        <taxon>Dinosauria</taxon>
        <taxon>Saurischia</taxon>
        <taxon>Theropoda</taxon>
        <taxon>Coelurosauria</taxon>
        <taxon>Aves</taxon>
        <taxon>Neognathae</taxon>
        <taxon>Galloanserae</taxon>
        <taxon>Anseriformes</taxon>
        <taxon>Anatidae</taxon>
        <taxon>Anatinae</taxon>
        <taxon>Anas</taxon>
    </lineage>
</organism>
<dbReference type="FunFam" id="2.60.40.10:FF:000003">
    <property type="entry name" value="Titin isoform E"/>
    <property type="match status" value="1"/>
</dbReference>
<reference evidence="4" key="2">
    <citation type="submission" date="2025-08" db="UniProtKB">
        <authorList>
            <consortium name="Ensembl"/>
        </authorList>
    </citation>
    <scope>IDENTIFICATION</scope>
</reference>
<dbReference type="InterPro" id="IPR013783">
    <property type="entry name" value="Ig-like_fold"/>
</dbReference>
<dbReference type="CDD" id="cd05748">
    <property type="entry name" value="Ig_Titin_like"/>
    <property type="match status" value="1"/>
</dbReference>
<dbReference type="GeneTree" id="ENSGT01150000286978"/>
<reference evidence="4 5" key="1">
    <citation type="submission" date="2017-10" db="EMBL/GenBank/DDBJ databases">
        <title>A new Pekin duck reference genome.</title>
        <authorList>
            <person name="Hou Z.-C."/>
            <person name="Zhou Z.-K."/>
            <person name="Zhu F."/>
            <person name="Hou S.-S."/>
        </authorList>
    </citation>
    <scope>NUCLEOTIDE SEQUENCE [LARGE SCALE GENOMIC DNA]</scope>
</reference>
<dbReference type="InterPro" id="IPR036116">
    <property type="entry name" value="FN3_sf"/>
</dbReference>
<dbReference type="AlphaFoldDB" id="A0A493TJC7"/>
<evidence type="ECO:0000256" key="1">
    <source>
        <dbReference type="ARBA" id="ARBA00022737"/>
    </source>
</evidence>
<dbReference type="Gene3D" id="2.60.40.10">
    <property type="entry name" value="Immunoglobulins"/>
    <property type="match status" value="5"/>
</dbReference>
<sequence length="323" mass="36045">PGPPGKPEVTNVTKNTVTVTWKRPVDDGGSEITEPAVIPSVEIKDREEIPDFELDAELRRTLVVRAGLTIRIFVPIRGRPTPEVTWTKDDVSLKGRASIENTDSFTLLIVTECTRYDAGKYVMTLENAAGKKTGFVNVKVLDTPGPPINLKPREITKDSITLQWDMPLIDGGSRITNYIVEKRESTRKAYSTVTTNCQKCSFRIPNLAEGCEYYFRVLAENEFGIGEPAETAEPVRASEAPSPPESLNIMDVTRNSVTGDNIKIEIPVLGRPRPTVTWKKEDQILKQTQRVNYENTATCRKYHSVMESSSVHGRLPNHQLCCS</sequence>
<dbReference type="InterPro" id="IPR003961">
    <property type="entry name" value="FN3_dom"/>
</dbReference>
<dbReference type="InterPro" id="IPR036179">
    <property type="entry name" value="Ig-like_dom_sf"/>
</dbReference>
<keyword evidence="2" id="KW-0393">Immunoglobulin domain</keyword>
<dbReference type="PRINTS" id="PR00014">
    <property type="entry name" value="FNTYPEIII"/>
</dbReference>
<dbReference type="SUPFAM" id="SSF48726">
    <property type="entry name" value="Immunoglobulin"/>
    <property type="match status" value="2"/>
</dbReference>
<dbReference type="Pfam" id="PF00041">
    <property type="entry name" value="fn3"/>
    <property type="match status" value="1"/>
</dbReference>
<accession>A0A493TJC7</accession>